<dbReference type="PANTHER" id="PTHR12658">
    <property type="entry name" value="BETA-TUBULIN COFACTOR D"/>
    <property type="match status" value="1"/>
</dbReference>
<dbReference type="InterPro" id="IPR033162">
    <property type="entry name" value="TBCD"/>
</dbReference>
<keyword evidence="1" id="KW-0143">Chaperone</keyword>
<dbReference type="GO" id="GO:0048487">
    <property type="term" value="F:beta-tubulin binding"/>
    <property type="evidence" value="ECO:0007669"/>
    <property type="project" value="InterPro"/>
</dbReference>
<evidence type="ECO:0000313" key="5">
    <source>
        <dbReference type="EMBL" id="KAF2855578.1"/>
    </source>
</evidence>
<protein>
    <submittedName>
        <fullName evidence="5">Uncharacterized protein</fullName>
    </submittedName>
</protein>
<evidence type="ECO:0000256" key="2">
    <source>
        <dbReference type="PROSITE-ProRule" id="PRU00103"/>
    </source>
</evidence>
<dbReference type="GO" id="GO:0000226">
    <property type="term" value="P:microtubule cytoskeleton organization"/>
    <property type="evidence" value="ECO:0007669"/>
    <property type="project" value="TreeGrafter"/>
</dbReference>
<gene>
    <name evidence="5" type="ORF">T440DRAFT_550955</name>
</gene>
<dbReference type="InterPro" id="IPR058033">
    <property type="entry name" value="ARM_TBCD_2nd"/>
</dbReference>
<dbReference type="EMBL" id="MU006290">
    <property type="protein sequence ID" value="KAF2855578.1"/>
    <property type="molecule type" value="Genomic_DNA"/>
</dbReference>
<dbReference type="Proteomes" id="UP000799423">
    <property type="component" value="Unassembled WGS sequence"/>
</dbReference>
<feature type="domain" description="Tubulin-folding cofactor D C-terminal" evidence="3">
    <location>
        <begin position="927"/>
        <end position="1107"/>
    </location>
</feature>
<dbReference type="PANTHER" id="PTHR12658:SF0">
    <property type="entry name" value="TUBULIN-SPECIFIC CHAPERONE D"/>
    <property type="match status" value="1"/>
</dbReference>
<dbReference type="Gene3D" id="1.25.10.10">
    <property type="entry name" value="Leucine-rich Repeat Variant"/>
    <property type="match status" value="1"/>
</dbReference>
<dbReference type="PROSITE" id="PS50077">
    <property type="entry name" value="HEAT_REPEAT"/>
    <property type="match status" value="1"/>
</dbReference>
<keyword evidence="6" id="KW-1185">Reference proteome</keyword>
<dbReference type="Pfam" id="PF23579">
    <property type="entry name" value="ARM_TBCD"/>
    <property type="match status" value="1"/>
</dbReference>
<dbReference type="InterPro" id="IPR021133">
    <property type="entry name" value="HEAT_type_2"/>
</dbReference>
<dbReference type="GO" id="GO:0005096">
    <property type="term" value="F:GTPase activator activity"/>
    <property type="evidence" value="ECO:0007669"/>
    <property type="project" value="InterPro"/>
</dbReference>
<dbReference type="OrthoDB" id="10253476at2759"/>
<name>A0A6A7BN75_9PLEO</name>
<evidence type="ECO:0000259" key="4">
    <source>
        <dbReference type="Pfam" id="PF25767"/>
    </source>
</evidence>
<evidence type="ECO:0000313" key="6">
    <source>
        <dbReference type="Proteomes" id="UP000799423"/>
    </source>
</evidence>
<dbReference type="Pfam" id="PF25767">
    <property type="entry name" value="ARM_TBCD_2nd"/>
    <property type="match status" value="1"/>
</dbReference>
<dbReference type="InterPro" id="IPR011989">
    <property type="entry name" value="ARM-like"/>
</dbReference>
<dbReference type="GO" id="GO:0007021">
    <property type="term" value="P:tubulin complex assembly"/>
    <property type="evidence" value="ECO:0007669"/>
    <property type="project" value="InterPro"/>
</dbReference>
<dbReference type="AlphaFoldDB" id="A0A6A7BN75"/>
<dbReference type="GO" id="GO:0007023">
    <property type="term" value="P:post-chaperonin tubulin folding pathway"/>
    <property type="evidence" value="ECO:0007669"/>
    <property type="project" value="InterPro"/>
</dbReference>
<dbReference type="Pfam" id="PF12612">
    <property type="entry name" value="TFCD_C"/>
    <property type="match status" value="1"/>
</dbReference>
<proteinExistence type="predicted"/>
<sequence length="1190" mass="129745">MSTGEDDDLKLQRASAALLSDFRSTLPRLLWTRSHGSATAQVRQHVREGDMHKACGLIEPFQEDPQILDTHLKSFIPPLVAAFLEVIQLTSEDTTKKGFVPLPHAICCILNVFCKVRGEKVIKGFFNNEPRYLEPILNQLEASQISQAEGGQDLGQASVRPWVERHILLLWLSHLLLAPFPLDSMSALESSADTSKALEVQFPDEIPGISLRVLTICLDRLQSASKERSAAANLLVRLCVRPDMQKLGLLHAMVDWSLSFFSKISGGHADIHQCLGVLSFLSGLVVSATNEEIGPNLAAIYQSCRRILDDSSLEFVRSSAVARKLIVKTLRTIVIHCLQATSPPSGLDPTAVLEEVIEFLLEALADGDTPVRYGASKALSIITLKLDAEMAGEVVEAILGSLTESIYWQGSKRNLNSVNPLRWHGLTLTLSQLLYRKAISNSHLPDVLNALLLSLSFEQRSPTGGSVGTNVRDAACFGIWALSRRYPTADLLAVDTAAIRASEHQRSLHVPQVLAIELVIAACLDPAGNIRRGSSAALQELIGRHPNTIEEGIPLVQIVDFHAVGLRQRAMCEVAVKAGELQPLYWEALFENLLEWRGTGSLDSDSRLFAAKAVGLLSVSQPPSSIIAMSEELRLKLASLRPREVEERQGLVTTLAALINSAKSLANAEDRRQSCEGLVDLWKLLDEELNLEDKAFSSSALRPGFTAASICSFIGALSSMTIGLPTSSRPQVIPASKITRLLNLSLARDEEAVLEAISDATPSILQVLCTIDDADPEGLISAWLNTLENETSYSGRRYSGQAVALGASYGTIASWENNTMWYNLQNRIVKLLTFRCTAAVAVEARTVALRALGTLLSGSLAVESTSHSYLAADAEAQIGSALHVALNDYTITERGDVGSLVRLEALATVRCAWQADRLHDQDSEAGHKLYANVLRLSLEKLDKMRVTAAQVLQDGPQRGRSVDTILPADDVSSPAYFLTALTSLQGTTNPAIREAISTGYVNSAGMGSESVVQNARVALLDFIDMLPTSSTAESSDTPFSLFDFATCLTQLLRSNLENDRVLLPLLEILAFLFDMHILQRLQDTSFNFRTLLSLTQKSHFKSTHMQKLHLALDVYRGLGGVAVTRRDTLAKVMSMLLHPFPKVRITAAETLWLLTGEEGLKRHDWSLPSKSLKGAVDGMKEGLVVEAVSV</sequence>
<feature type="domain" description="Tubulin-folding cofactor D ARM repeats" evidence="4">
    <location>
        <begin position="350"/>
        <end position="553"/>
    </location>
</feature>
<evidence type="ECO:0000256" key="1">
    <source>
        <dbReference type="ARBA" id="ARBA00023186"/>
    </source>
</evidence>
<reference evidence="5" key="1">
    <citation type="submission" date="2020-01" db="EMBL/GenBank/DDBJ databases">
        <authorList>
            <consortium name="DOE Joint Genome Institute"/>
            <person name="Haridas S."/>
            <person name="Albert R."/>
            <person name="Binder M."/>
            <person name="Bloem J."/>
            <person name="Labutti K."/>
            <person name="Salamov A."/>
            <person name="Andreopoulos B."/>
            <person name="Baker S.E."/>
            <person name="Barry K."/>
            <person name="Bills G."/>
            <person name="Bluhm B.H."/>
            <person name="Cannon C."/>
            <person name="Castanera R."/>
            <person name="Culley D.E."/>
            <person name="Daum C."/>
            <person name="Ezra D."/>
            <person name="Gonzalez J.B."/>
            <person name="Henrissat B."/>
            <person name="Kuo A."/>
            <person name="Liang C."/>
            <person name="Lipzen A."/>
            <person name="Lutzoni F."/>
            <person name="Magnuson J."/>
            <person name="Mondo S."/>
            <person name="Nolan M."/>
            <person name="Ohm R."/>
            <person name="Pangilinan J."/>
            <person name="Park H.-J."/>
            <person name="Ramirez L."/>
            <person name="Alfaro M."/>
            <person name="Sun H."/>
            <person name="Tritt A."/>
            <person name="Yoshinaga Y."/>
            <person name="Zwiers L.-H."/>
            <person name="Turgeon B.G."/>
            <person name="Goodwin S.B."/>
            <person name="Spatafora J.W."/>
            <person name="Crous P.W."/>
            <person name="Grigoriev I.V."/>
        </authorList>
    </citation>
    <scope>NUCLEOTIDE SEQUENCE</scope>
    <source>
        <strain evidence="5">IPT5</strain>
    </source>
</reference>
<accession>A0A6A7BN75</accession>
<dbReference type="SUPFAM" id="SSF48371">
    <property type="entry name" value="ARM repeat"/>
    <property type="match status" value="1"/>
</dbReference>
<feature type="repeat" description="HEAT" evidence="2">
    <location>
        <begin position="356"/>
        <end position="393"/>
    </location>
</feature>
<evidence type="ECO:0000259" key="3">
    <source>
        <dbReference type="Pfam" id="PF12612"/>
    </source>
</evidence>
<organism evidence="5 6">
    <name type="scientific">Plenodomus tracheiphilus IPT5</name>
    <dbReference type="NCBI Taxonomy" id="1408161"/>
    <lineage>
        <taxon>Eukaryota</taxon>
        <taxon>Fungi</taxon>
        <taxon>Dikarya</taxon>
        <taxon>Ascomycota</taxon>
        <taxon>Pezizomycotina</taxon>
        <taxon>Dothideomycetes</taxon>
        <taxon>Pleosporomycetidae</taxon>
        <taxon>Pleosporales</taxon>
        <taxon>Pleosporineae</taxon>
        <taxon>Leptosphaeriaceae</taxon>
        <taxon>Plenodomus</taxon>
    </lineage>
</organism>
<dbReference type="InterPro" id="IPR016024">
    <property type="entry name" value="ARM-type_fold"/>
</dbReference>
<dbReference type="InterPro" id="IPR022577">
    <property type="entry name" value="TBCD_C"/>
</dbReference>